<feature type="transmembrane region" description="Helical" evidence="1">
    <location>
        <begin position="20"/>
        <end position="44"/>
    </location>
</feature>
<name>A0A0M9GK45_9PSED</name>
<dbReference type="NCBIfam" id="NF038065">
    <property type="entry name" value="Pr6Pr"/>
    <property type="match status" value="1"/>
</dbReference>
<reference evidence="2 3" key="1">
    <citation type="journal article" date="2015" name="PLoS ONE">
        <title>Rice-Infecting Pseudomonas Genomes Are Highly Accessorized and Harbor Multiple Putative Virulence Mechanisms to Cause Sheath Brown Rot.</title>
        <authorList>
            <person name="Quibod I.L."/>
            <person name="Grande G."/>
            <person name="Oreiro E.G."/>
            <person name="Borja F.N."/>
            <person name="Dossa G.S."/>
            <person name="Mauleon R."/>
            <person name="Cruz C.V."/>
            <person name="Oliva R."/>
        </authorList>
    </citation>
    <scope>NUCLEOTIDE SEQUENCE [LARGE SCALE GENOMIC DNA]</scope>
    <source>
        <strain evidence="2 3">IRRI 6609</strain>
    </source>
</reference>
<keyword evidence="1" id="KW-0812">Transmembrane</keyword>
<dbReference type="EMBL" id="JSYZ01000001">
    <property type="protein sequence ID" value="KPA93276.1"/>
    <property type="molecule type" value="Genomic_DNA"/>
</dbReference>
<proteinExistence type="predicted"/>
<evidence type="ECO:0000313" key="2">
    <source>
        <dbReference type="EMBL" id="KPA93276.1"/>
    </source>
</evidence>
<gene>
    <name evidence="2" type="ORF">PF66_00205</name>
</gene>
<feature type="transmembrane region" description="Helical" evidence="1">
    <location>
        <begin position="194"/>
        <end position="213"/>
    </location>
</feature>
<evidence type="ECO:0000256" key="1">
    <source>
        <dbReference type="SAM" id="Phobius"/>
    </source>
</evidence>
<dbReference type="AlphaFoldDB" id="A0A0M9GK45"/>
<dbReference type="InterPro" id="IPR049713">
    <property type="entry name" value="Pr6Pr-like"/>
</dbReference>
<feature type="transmembrane region" description="Helical" evidence="1">
    <location>
        <begin position="158"/>
        <end position="182"/>
    </location>
</feature>
<keyword evidence="1" id="KW-0472">Membrane</keyword>
<keyword evidence="1" id="KW-1133">Transmembrane helix</keyword>
<feature type="transmembrane region" description="Helical" evidence="1">
    <location>
        <begin position="50"/>
        <end position="75"/>
    </location>
</feature>
<organism evidence="2 3">
    <name type="scientific">Pseudomonas asplenii</name>
    <dbReference type="NCBI Taxonomy" id="53407"/>
    <lineage>
        <taxon>Bacteria</taxon>
        <taxon>Pseudomonadati</taxon>
        <taxon>Pseudomonadota</taxon>
        <taxon>Gammaproteobacteria</taxon>
        <taxon>Pseudomonadales</taxon>
        <taxon>Pseudomonadaceae</taxon>
        <taxon>Pseudomonas</taxon>
    </lineage>
</organism>
<dbReference type="STRING" id="50340.PF66_00205"/>
<accession>A0A0M9GK45</accession>
<dbReference type="PATRIC" id="fig|50340.43.peg.208"/>
<evidence type="ECO:0008006" key="4">
    <source>
        <dbReference type="Google" id="ProtNLM"/>
    </source>
</evidence>
<dbReference type="Proteomes" id="UP000037931">
    <property type="component" value="Unassembled WGS sequence"/>
</dbReference>
<feature type="transmembrane region" description="Helical" evidence="1">
    <location>
        <begin position="96"/>
        <end position="116"/>
    </location>
</feature>
<protein>
    <recommendedName>
        <fullName evidence="4">FAR-17a/AIG1-like protein</fullName>
    </recommendedName>
</protein>
<evidence type="ECO:0000313" key="3">
    <source>
        <dbReference type="Proteomes" id="UP000037931"/>
    </source>
</evidence>
<feature type="transmembrane region" description="Helical" evidence="1">
    <location>
        <begin position="128"/>
        <end position="146"/>
    </location>
</feature>
<dbReference type="RefSeq" id="WP_054057430.1">
    <property type="nucleotide sequence ID" value="NZ_JSYZ01000001.1"/>
</dbReference>
<comment type="caution">
    <text evidence="2">The sequence shown here is derived from an EMBL/GenBank/DDBJ whole genome shotgun (WGS) entry which is preliminary data.</text>
</comment>
<keyword evidence="3" id="KW-1185">Reference proteome</keyword>
<sequence>MESKRVSGQPPLRRIRSRAVLLAAAVLGWSGLGIQMYLILISRWQAGASLLGGLITFFSFFTVLTNTLVAVVLTCEVTSRDSWGRRFFLKPSVRTAIVANIVVVGLAYSLLLRSLWHPQGFQWLADELLHDVMPALFVVYWWVCVPKGRLRFPQVLSWLAYPLVYFAYVLLRGHLIGAYPYPFVDVDRLGYPQVFVNAGQILLGFVLVSLLLIGMDRWGGRRRT</sequence>